<evidence type="ECO:0000313" key="2">
    <source>
        <dbReference type="EMBL" id="JAH46150.1"/>
    </source>
</evidence>
<reference evidence="2" key="1">
    <citation type="submission" date="2014-11" db="EMBL/GenBank/DDBJ databases">
        <authorList>
            <person name="Amaro Gonzalez C."/>
        </authorList>
    </citation>
    <scope>NUCLEOTIDE SEQUENCE</scope>
</reference>
<organism evidence="2">
    <name type="scientific">Anguilla anguilla</name>
    <name type="common">European freshwater eel</name>
    <name type="synonym">Muraena anguilla</name>
    <dbReference type="NCBI Taxonomy" id="7936"/>
    <lineage>
        <taxon>Eukaryota</taxon>
        <taxon>Metazoa</taxon>
        <taxon>Chordata</taxon>
        <taxon>Craniata</taxon>
        <taxon>Vertebrata</taxon>
        <taxon>Euteleostomi</taxon>
        <taxon>Actinopterygii</taxon>
        <taxon>Neopterygii</taxon>
        <taxon>Teleostei</taxon>
        <taxon>Anguilliformes</taxon>
        <taxon>Anguillidae</taxon>
        <taxon>Anguilla</taxon>
    </lineage>
</organism>
<keyword evidence="1" id="KW-0812">Transmembrane</keyword>
<dbReference type="EMBL" id="GBXM01062427">
    <property type="protein sequence ID" value="JAH46150.1"/>
    <property type="molecule type" value="Transcribed_RNA"/>
</dbReference>
<keyword evidence="1" id="KW-1133">Transmembrane helix</keyword>
<proteinExistence type="predicted"/>
<feature type="transmembrane region" description="Helical" evidence="1">
    <location>
        <begin position="12"/>
        <end position="30"/>
    </location>
</feature>
<sequence length="51" mass="5906">MHTEEHNSLRWSMVKGVCLFIGIIFSRLAVNNFTNMHVRMTHKGEAHLPDV</sequence>
<protein>
    <submittedName>
        <fullName evidence="2">Uncharacterized protein</fullName>
    </submittedName>
</protein>
<evidence type="ECO:0000256" key="1">
    <source>
        <dbReference type="SAM" id="Phobius"/>
    </source>
</evidence>
<dbReference type="AlphaFoldDB" id="A0A0E9SZN3"/>
<keyword evidence="1" id="KW-0472">Membrane</keyword>
<reference evidence="2" key="2">
    <citation type="journal article" date="2015" name="Fish Shellfish Immunol.">
        <title>Early steps in the European eel (Anguilla anguilla)-Vibrio vulnificus interaction in the gills: Role of the RtxA13 toxin.</title>
        <authorList>
            <person name="Callol A."/>
            <person name="Pajuelo D."/>
            <person name="Ebbesson L."/>
            <person name="Teles M."/>
            <person name="MacKenzie S."/>
            <person name="Amaro C."/>
        </authorList>
    </citation>
    <scope>NUCLEOTIDE SEQUENCE</scope>
</reference>
<name>A0A0E9SZN3_ANGAN</name>
<accession>A0A0E9SZN3</accession>